<dbReference type="Gene3D" id="3.10.490.10">
    <property type="entry name" value="Gamma-glutamyl cyclotransferase-like"/>
    <property type="match status" value="1"/>
</dbReference>
<evidence type="ECO:0000256" key="1">
    <source>
        <dbReference type="ARBA" id="ARBA00023239"/>
    </source>
</evidence>
<keyword evidence="1" id="KW-0456">Lyase</keyword>
<dbReference type="CDD" id="cd06661">
    <property type="entry name" value="GGCT_like"/>
    <property type="match status" value="1"/>
</dbReference>
<dbReference type="RefSeq" id="WP_340355926.1">
    <property type="nucleotide sequence ID" value="NZ_JBBKZU010000002.1"/>
</dbReference>
<evidence type="ECO:0000313" key="2">
    <source>
        <dbReference type="EMBL" id="MEJ8810612.1"/>
    </source>
</evidence>
<dbReference type="InterPro" id="IPR013024">
    <property type="entry name" value="GGCT-like"/>
</dbReference>
<dbReference type="PANTHER" id="PTHR12935:SF0">
    <property type="entry name" value="GAMMA-GLUTAMYLCYCLOTRANSFERASE"/>
    <property type="match status" value="1"/>
</dbReference>
<dbReference type="SUPFAM" id="SSF110857">
    <property type="entry name" value="Gamma-glutamyl cyclotransferase-like"/>
    <property type="match status" value="1"/>
</dbReference>
<evidence type="ECO:0000313" key="3">
    <source>
        <dbReference type="Proteomes" id="UP001365846"/>
    </source>
</evidence>
<keyword evidence="3" id="KW-1185">Reference proteome</keyword>
<comment type="caution">
    <text evidence="2">The sequence shown here is derived from an EMBL/GenBank/DDBJ whole genome shotgun (WGS) entry which is preliminary data.</text>
</comment>
<gene>
    <name evidence="2" type="ORF">WKW77_06000</name>
</gene>
<dbReference type="PANTHER" id="PTHR12935">
    <property type="entry name" value="GAMMA-GLUTAMYLCYCLOTRANSFERASE"/>
    <property type="match status" value="1"/>
</dbReference>
<dbReference type="InterPro" id="IPR036568">
    <property type="entry name" value="GGCT-like_sf"/>
</dbReference>
<organism evidence="2 3">
    <name type="scientific">Variovorax ureilyticus</name>
    <dbReference type="NCBI Taxonomy" id="1836198"/>
    <lineage>
        <taxon>Bacteria</taxon>
        <taxon>Pseudomonadati</taxon>
        <taxon>Pseudomonadota</taxon>
        <taxon>Betaproteobacteria</taxon>
        <taxon>Burkholderiales</taxon>
        <taxon>Comamonadaceae</taxon>
        <taxon>Variovorax</taxon>
    </lineage>
</organism>
<reference evidence="2 3" key="1">
    <citation type="submission" date="2024-03" db="EMBL/GenBank/DDBJ databases">
        <title>Novel species of the genus Variovorax.</title>
        <authorList>
            <person name="Liu Q."/>
            <person name="Xin Y.-H."/>
        </authorList>
    </citation>
    <scope>NUCLEOTIDE SEQUENCE [LARGE SCALE GENOMIC DNA]</scope>
    <source>
        <strain evidence="2 3">KACC 18899</strain>
    </source>
</reference>
<name>A0ABU8VAD3_9BURK</name>
<dbReference type="Pfam" id="PF13772">
    <property type="entry name" value="AIG2_2"/>
    <property type="match status" value="1"/>
</dbReference>
<sequence length="152" mass="16749">MPRYFAYGSNMSHDQIRTRCPSRTFVCVAELRGYRLAFTRYSPKRQCGVADIVASPGASVWGALFDMSEEDLAALDRHEGAHLSPPAYVRVHVQVSTPDGGSVEAITYEVFDKSPVEHVPSADYLGLMVDGAWEWGLPDAYRAALRGIRSAP</sequence>
<dbReference type="InterPro" id="IPR017939">
    <property type="entry name" value="G-Glutamylcylcotransferase"/>
</dbReference>
<dbReference type="Proteomes" id="UP001365846">
    <property type="component" value="Unassembled WGS sequence"/>
</dbReference>
<dbReference type="EMBL" id="JBBKZU010000002">
    <property type="protein sequence ID" value="MEJ8810612.1"/>
    <property type="molecule type" value="Genomic_DNA"/>
</dbReference>
<proteinExistence type="predicted"/>
<protein>
    <submittedName>
        <fullName evidence="2">Gamma-glutamylcyclotransferase family protein</fullName>
    </submittedName>
</protein>
<accession>A0ABU8VAD3</accession>